<reference evidence="1 2" key="1">
    <citation type="journal article" date="2015" name="Stand. Genomic Sci.">
        <title>Genomic Encyclopedia of Bacterial and Archaeal Type Strains, Phase III: the genomes of soil and plant-associated and newly described type strains.</title>
        <authorList>
            <person name="Whitman W.B."/>
            <person name="Woyke T."/>
            <person name="Klenk H.P."/>
            <person name="Zhou Y."/>
            <person name="Lilburn T.G."/>
            <person name="Beck B.J."/>
            <person name="De Vos P."/>
            <person name="Vandamme P."/>
            <person name="Eisen J.A."/>
            <person name="Garrity G."/>
            <person name="Hugenholtz P."/>
            <person name="Kyrpides N.C."/>
        </authorList>
    </citation>
    <scope>NUCLEOTIDE SEQUENCE [LARGE SCALE GENOMIC DNA]</scope>
    <source>
        <strain evidence="1 2">CGMCC 1.2546</strain>
    </source>
</reference>
<proteinExistence type="predicted"/>
<protein>
    <submittedName>
        <fullName evidence="1">Uncharacterized protein</fullName>
    </submittedName>
</protein>
<evidence type="ECO:0000313" key="1">
    <source>
        <dbReference type="EMBL" id="TWI38369.1"/>
    </source>
</evidence>
<accession>A0A562P1U2</accession>
<dbReference type="EMBL" id="VLKT01000012">
    <property type="protein sequence ID" value="TWI38369.1"/>
    <property type="molecule type" value="Genomic_DNA"/>
</dbReference>
<dbReference type="AlphaFoldDB" id="A0A562P1U2"/>
<keyword evidence="2" id="KW-1185">Reference proteome</keyword>
<gene>
    <name evidence="1" type="ORF">IQ26_02293</name>
</gene>
<name>A0A562P1U2_9HYPH</name>
<sequence length="465" mass="50293">MFETTRRKVLGASMIGAGGILNTFGCRATAAGLSQKGNIMLDRIQNLPQGMIEAAQFPLIEAIHGRRSRRFARGASIPDGPLSYTSKQAPAPLGDLEQMLLLTTVAGNTGWSNLIPHNRFYSPNIPNYAGAAGGRSFPSSAGFHTSEIFFTDDNGVYFLPTRDMGAVAAPDGETDMNAYLDAHRSRIVKLADGRLNIPRVPQHMEMHNEWCANVPGSMLIIPVADLAQHMLLVLCYLVQNGACIYDDVNGRPVPGIDRFKALVDTENPFPLSYVEQLGLTEVTVETSTACYAGALMLQALGLGGWMYEGINPFSVLGASGDPEVPGLGFRFDMLEGRPLPHVTGLEGVFEGHCPPHFQTMRAAVESVVARKFGPGGPFNAGTGGPYKKTETIRSSAAPIGEEFVDCVTTMAQYIFDTFGRFPATVPAIFSLMYLQAHQLDTGFYDTHFGPGAYLRTHAAHQQNWG</sequence>
<evidence type="ECO:0000313" key="2">
    <source>
        <dbReference type="Proteomes" id="UP000317122"/>
    </source>
</evidence>
<comment type="caution">
    <text evidence="1">The sequence shown here is derived from an EMBL/GenBank/DDBJ whole genome shotgun (WGS) entry which is preliminary data.</text>
</comment>
<organism evidence="1 2">
    <name type="scientific">Mesorhizobium tianshanense</name>
    <dbReference type="NCBI Taxonomy" id="39844"/>
    <lineage>
        <taxon>Bacteria</taxon>
        <taxon>Pseudomonadati</taxon>
        <taxon>Pseudomonadota</taxon>
        <taxon>Alphaproteobacteria</taxon>
        <taxon>Hyphomicrobiales</taxon>
        <taxon>Phyllobacteriaceae</taxon>
        <taxon>Mesorhizobium</taxon>
    </lineage>
</organism>
<dbReference type="Proteomes" id="UP000317122">
    <property type="component" value="Unassembled WGS sequence"/>
</dbReference>